<evidence type="ECO:0000313" key="2">
    <source>
        <dbReference type="EMBL" id="KNF08255.1"/>
    </source>
</evidence>
<comment type="caution">
    <text evidence="2">The sequence shown here is derived from an EMBL/GenBank/DDBJ whole genome shotgun (WGS) entry which is preliminary data.</text>
</comment>
<dbReference type="GO" id="GO:0004143">
    <property type="term" value="F:ATP-dependent diacylglycerol kinase activity"/>
    <property type="evidence" value="ECO:0007669"/>
    <property type="project" value="InterPro"/>
</dbReference>
<sequence>MGRSLIGIIVSIIFVFLIIGISTVLTNLKIISGEWSRKFIHIAVCNWWIAAMYFFDSPLEASIVPALFVFVNYISYKKQLFKAMERDGSKNDLGSVYYAISLLILSILTFRDSSYAYVGGIGIFTLGYGDGFAAAVGSRYGKRRYKVGNVTKSVEGTLAMFIFSFLAIFITLSIYNPNNTIVISLILALFATLVEAITPFGLDNLTVPLLTPIVYLGLLKIF</sequence>
<feature type="transmembrane region" description="Helical" evidence="1">
    <location>
        <begin position="181"/>
        <end position="202"/>
    </location>
</feature>
<dbReference type="Proteomes" id="UP000037267">
    <property type="component" value="Unassembled WGS sequence"/>
</dbReference>
<proteinExistence type="predicted"/>
<gene>
    <name evidence="2" type="ORF">CLPU_8c00200</name>
</gene>
<keyword evidence="1" id="KW-1133">Transmembrane helix</keyword>
<evidence type="ECO:0000313" key="3">
    <source>
        <dbReference type="Proteomes" id="UP000037267"/>
    </source>
</evidence>
<dbReference type="PANTHER" id="PTHR31303">
    <property type="entry name" value="CTP-DEPENDENT DIACYLGLYCEROL KINASE 1"/>
    <property type="match status" value="1"/>
</dbReference>
<keyword evidence="1" id="KW-0812">Transmembrane</keyword>
<name>A0A0L0WAB4_GOTPU</name>
<reference evidence="3" key="1">
    <citation type="submission" date="2015-07" db="EMBL/GenBank/DDBJ databases">
        <title>Draft genome sequence of the purine-degrading Gottschalkia purinilyticum DSM 1384 (formerly Clostridium purinilyticum).</title>
        <authorList>
            <person name="Poehlein A."/>
            <person name="Schiel-Bengelsdorf B."/>
            <person name="Bengelsdorf F.R."/>
            <person name="Daniel R."/>
            <person name="Duerre P."/>
        </authorList>
    </citation>
    <scope>NUCLEOTIDE SEQUENCE [LARGE SCALE GENOMIC DNA]</scope>
    <source>
        <strain evidence="3">DSM 1384</strain>
    </source>
</reference>
<feature type="transmembrane region" description="Helical" evidence="1">
    <location>
        <begin position="93"/>
        <end position="110"/>
    </location>
</feature>
<accession>A0A0L0WAB4</accession>
<organism evidence="2 3">
    <name type="scientific">Gottschalkia purinilytica</name>
    <name type="common">Clostridium purinilyticum</name>
    <dbReference type="NCBI Taxonomy" id="1503"/>
    <lineage>
        <taxon>Bacteria</taxon>
        <taxon>Bacillati</taxon>
        <taxon>Bacillota</taxon>
        <taxon>Tissierellia</taxon>
        <taxon>Tissierellales</taxon>
        <taxon>Gottschalkiaceae</taxon>
        <taxon>Gottschalkia</taxon>
    </lineage>
</organism>
<evidence type="ECO:0000256" key="1">
    <source>
        <dbReference type="SAM" id="Phobius"/>
    </source>
</evidence>
<feature type="transmembrane region" description="Helical" evidence="1">
    <location>
        <begin position="116"/>
        <end position="136"/>
    </location>
</feature>
<dbReference type="STRING" id="1503.CLPU_8c00200"/>
<protein>
    <submittedName>
        <fullName evidence="2">Dolichol kinase</fullName>
    </submittedName>
</protein>
<feature type="transmembrane region" description="Helical" evidence="1">
    <location>
        <begin position="6"/>
        <end position="27"/>
    </location>
</feature>
<keyword evidence="2" id="KW-0418">Kinase</keyword>
<keyword evidence="1" id="KW-0472">Membrane</keyword>
<dbReference type="PANTHER" id="PTHR31303:SF1">
    <property type="entry name" value="CTP-DEPENDENT DIACYLGLYCEROL KINASE 1"/>
    <property type="match status" value="1"/>
</dbReference>
<keyword evidence="2" id="KW-0808">Transferase</keyword>
<keyword evidence="3" id="KW-1185">Reference proteome</keyword>
<dbReference type="OrthoDB" id="8149352at2"/>
<feature type="transmembrane region" description="Helical" evidence="1">
    <location>
        <begin position="39"/>
        <end position="55"/>
    </location>
</feature>
<dbReference type="RefSeq" id="WP_050355357.1">
    <property type="nucleotide sequence ID" value="NZ_LGSS01000008.1"/>
</dbReference>
<dbReference type="AlphaFoldDB" id="A0A0L0WAB4"/>
<dbReference type="EMBL" id="LGSS01000008">
    <property type="protein sequence ID" value="KNF08255.1"/>
    <property type="molecule type" value="Genomic_DNA"/>
</dbReference>
<dbReference type="InterPro" id="IPR037997">
    <property type="entry name" value="Dgk1-like"/>
</dbReference>
<feature type="transmembrane region" description="Helical" evidence="1">
    <location>
        <begin position="157"/>
        <end position="175"/>
    </location>
</feature>
<feature type="transmembrane region" description="Helical" evidence="1">
    <location>
        <begin position="61"/>
        <end position="81"/>
    </location>
</feature>